<dbReference type="InterPro" id="IPR001775">
    <property type="entry name" value="GspD/PilQ"/>
</dbReference>
<dbReference type="Proteomes" id="UP000630923">
    <property type="component" value="Unassembled WGS sequence"/>
</dbReference>
<dbReference type="GO" id="GO:0009279">
    <property type="term" value="C:cell outer membrane"/>
    <property type="evidence" value="ECO:0007669"/>
    <property type="project" value="UniProtKB-SubCell"/>
</dbReference>
<evidence type="ECO:0000256" key="2">
    <source>
        <dbReference type="ARBA" id="ARBA00006980"/>
    </source>
</evidence>
<dbReference type="Pfam" id="PF21305">
    <property type="entry name" value="type_II_gspD_N0"/>
    <property type="match status" value="1"/>
</dbReference>
<dbReference type="EMBL" id="BNCI01000001">
    <property type="protein sequence ID" value="GHF17278.1"/>
    <property type="molecule type" value="Genomic_DNA"/>
</dbReference>
<evidence type="ECO:0000256" key="1">
    <source>
        <dbReference type="ARBA" id="ARBA00004442"/>
    </source>
</evidence>
<dbReference type="GO" id="GO:0015627">
    <property type="term" value="C:type II protein secretion system complex"/>
    <property type="evidence" value="ECO:0007669"/>
    <property type="project" value="InterPro"/>
</dbReference>
<dbReference type="PANTHER" id="PTHR30332:SF24">
    <property type="entry name" value="SECRETIN GSPD-RELATED"/>
    <property type="match status" value="1"/>
</dbReference>
<feature type="signal peptide" evidence="11">
    <location>
        <begin position="1"/>
        <end position="21"/>
    </location>
</feature>
<keyword evidence="7" id="KW-0653">Protein transport</keyword>
<keyword evidence="6 11" id="KW-0732">Signal</keyword>
<dbReference type="InterPro" id="IPR013356">
    <property type="entry name" value="T2SS_GspD"/>
</dbReference>
<evidence type="ECO:0000259" key="13">
    <source>
        <dbReference type="Pfam" id="PF03958"/>
    </source>
</evidence>
<comment type="similarity">
    <text evidence="2">Belongs to the bacterial secretin family. GSP D subfamily.</text>
</comment>
<dbReference type="RefSeq" id="WP_191250397.1">
    <property type="nucleotide sequence ID" value="NZ_BNCI01000001.1"/>
</dbReference>
<reference evidence="15" key="1">
    <citation type="journal article" date="2014" name="Int. J. Syst. Evol. Microbiol.">
        <title>Complete genome sequence of Corynebacterium casei LMG S-19264T (=DSM 44701T), isolated from a smear-ripened cheese.</title>
        <authorList>
            <consortium name="US DOE Joint Genome Institute (JGI-PGF)"/>
            <person name="Walter F."/>
            <person name="Albersmeier A."/>
            <person name="Kalinowski J."/>
            <person name="Ruckert C."/>
        </authorList>
    </citation>
    <scope>NUCLEOTIDE SEQUENCE</scope>
    <source>
        <strain evidence="15">KCTC 42590</strain>
    </source>
</reference>
<proteinExistence type="inferred from homology"/>
<evidence type="ECO:0000259" key="14">
    <source>
        <dbReference type="Pfam" id="PF21305"/>
    </source>
</evidence>
<feature type="domain" description="NolW-like" evidence="13">
    <location>
        <begin position="183"/>
        <end position="246"/>
    </location>
</feature>
<keyword evidence="16" id="KW-1185">Reference proteome</keyword>
<keyword evidence="4" id="KW-1134">Transmembrane beta strand</keyword>
<reference evidence="15" key="2">
    <citation type="submission" date="2020-09" db="EMBL/GenBank/DDBJ databases">
        <authorList>
            <person name="Sun Q."/>
            <person name="Kim S."/>
        </authorList>
    </citation>
    <scope>NUCLEOTIDE SEQUENCE</scope>
    <source>
        <strain evidence="15">KCTC 42590</strain>
    </source>
</reference>
<dbReference type="Gene3D" id="3.30.1370.120">
    <property type="match status" value="3"/>
</dbReference>
<gene>
    <name evidence="15" type="primary">pulD</name>
    <name evidence="15" type="ORF">GCM10017044_09560</name>
</gene>
<dbReference type="InterPro" id="IPR005644">
    <property type="entry name" value="NolW-like"/>
</dbReference>
<dbReference type="InterPro" id="IPR004846">
    <property type="entry name" value="T2SS/T3SS_dom"/>
</dbReference>
<sequence length="646" mass="68290">MNLRTLLILLCMIPGVTAAAAAQDQILNYRDADLSEFIRDVALATRKTFIIDPEVRGKVNIVSSDPVNETELFETLLSVLRVNGMAAVPTSGGAYKITKTDMALQDGGPVNTAVTGDALTTRVFTVQHSDPLAVQAAIKPYVAKNGFSFARVGMPVVIVTDFADNLLKIAGIIESIDRDRSVVRTLVLRNSSATEMVAIAERLVESGEEDRAKRLSAIPVESSNTLILKGLPEVLDQLLPVLEDIDAGNANRGDLRVVRLKNADAETLLPVLEGLTRSVAGANAAAGQQGAVVSAYPGANALILNAKAEVQQRLIQVIESLDTARAQVLVEAIIVEVSENAAKELGLQYVLAGGDSGSIPFSVTNYTNTAPNILATTGAALLGGGLDGGSNGDDSSSSNTVTDLVRAQAVDSLLGLNGFALGAAGRIGSDGIFGVILNALASDTDSNILSTPSILTLDNEAASFLAGQEIPITTGEALGSANANPFRTIDRKNVGVQMEVKPQISEDAEIRLQIRQEISSISGPVGAGSSELITNKREINTTVQVRDGEIVVLGGLIEQNESITLEKVPLLGDIPLIGRAFRNEAKSRSKRNLMIFLRPTIVRDGADMKDITDRKYEYMTASQRGAGSKLDMDRLVREALGRQSGS</sequence>
<keyword evidence="8" id="KW-0472">Membrane</keyword>
<keyword evidence="5" id="KW-0812">Transmembrane</keyword>
<comment type="subcellular location">
    <subcellularLocation>
        <location evidence="1 10">Cell outer membrane</location>
    </subcellularLocation>
</comment>
<evidence type="ECO:0000256" key="10">
    <source>
        <dbReference type="RuleBase" id="RU004004"/>
    </source>
</evidence>
<keyword evidence="9" id="KW-0998">Cell outer membrane</keyword>
<accession>A0A919ANJ3</accession>
<dbReference type="PANTHER" id="PTHR30332">
    <property type="entry name" value="PROBABLE GENERAL SECRETION PATHWAY PROTEIN D"/>
    <property type="match status" value="1"/>
</dbReference>
<evidence type="ECO:0000256" key="9">
    <source>
        <dbReference type="ARBA" id="ARBA00023237"/>
    </source>
</evidence>
<dbReference type="InterPro" id="IPR038591">
    <property type="entry name" value="NolW-like_sf"/>
</dbReference>
<dbReference type="Pfam" id="PF00263">
    <property type="entry name" value="Secretin"/>
    <property type="match status" value="1"/>
</dbReference>
<dbReference type="NCBIfam" id="TIGR02517">
    <property type="entry name" value="type_II_gspD"/>
    <property type="match status" value="1"/>
</dbReference>
<feature type="chain" id="PRO_5038092794" evidence="11">
    <location>
        <begin position="22"/>
        <end position="646"/>
    </location>
</feature>
<evidence type="ECO:0000313" key="15">
    <source>
        <dbReference type="EMBL" id="GHF17278.1"/>
    </source>
</evidence>
<dbReference type="PRINTS" id="PR01032">
    <property type="entry name" value="PHAGEIV"/>
</dbReference>
<organism evidence="15 16">
    <name type="scientific">Kordiimonas sediminis</name>
    <dbReference type="NCBI Taxonomy" id="1735581"/>
    <lineage>
        <taxon>Bacteria</taxon>
        <taxon>Pseudomonadati</taxon>
        <taxon>Pseudomonadota</taxon>
        <taxon>Alphaproteobacteria</taxon>
        <taxon>Kordiimonadales</taxon>
        <taxon>Kordiimonadaceae</taxon>
        <taxon>Kordiimonas</taxon>
    </lineage>
</organism>
<dbReference type="AlphaFoldDB" id="A0A919ANJ3"/>
<evidence type="ECO:0000256" key="8">
    <source>
        <dbReference type="ARBA" id="ARBA00023136"/>
    </source>
</evidence>
<evidence type="ECO:0000256" key="6">
    <source>
        <dbReference type="ARBA" id="ARBA00022729"/>
    </source>
</evidence>
<evidence type="ECO:0000256" key="3">
    <source>
        <dbReference type="ARBA" id="ARBA00022448"/>
    </source>
</evidence>
<comment type="caution">
    <text evidence="15">The sequence shown here is derived from an EMBL/GenBank/DDBJ whole genome shotgun (WGS) entry which is preliminary data.</text>
</comment>
<dbReference type="Pfam" id="PF03958">
    <property type="entry name" value="Secretin_N"/>
    <property type="match status" value="2"/>
</dbReference>
<evidence type="ECO:0000256" key="5">
    <source>
        <dbReference type="ARBA" id="ARBA00022692"/>
    </source>
</evidence>
<evidence type="ECO:0000259" key="12">
    <source>
        <dbReference type="Pfam" id="PF00263"/>
    </source>
</evidence>
<feature type="domain" description="NolW-like" evidence="13">
    <location>
        <begin position="256"/>
        <end position="327"/>
    </location>
</feature>
<evidence type="ECO:0000256" key="7">
    <source>
        <dbReference type="ARBA" id="ARBA00022927"/>
    </source>
</evidence>
<evidence type="ECO:0000256" key="4">
    <source>
        <dbReference type="ARBA" id="ARBA00022452"/>
    </source>
</evidence>
<keyword evidence="3 10" id="KW-0813">Transport</keyword>
<dbReference type="InterPro" id="IPR050810">
    <property type="entry name" value="Bact_Secretion_Sys_Channel"/>
</dbReference>
<dbReference type="GO" id="GO:0015628">
    <property type="term" value="P:protein secretion by the type II secretion system"/>
    <property type="evidence" value="ECO:0007669"/>
    <property type="project" value="InterPro"/>
</dbReference>
<dbReference type="InterPro" id="IPR049371">
    <property type="entry name" value="GspD-like_N0"/>
</dbReference>
<evidence type="ECO:0000313" key="16">
    <source>
        <dbReference type="Proteomes" id="UP000630923"/>
    </source>
</evidence>
<name>A0A919ANJ3_9PROT</name>
<dbReference type="PRINTS" id="PR00811">
    <property type="entry name" value="BCTERIALGSPD"/>
</dbReference>
<protein>
    <submittedName>
        <fullName evidence="15">Type II secretion system protein GspD</fullName>
    </submittedName>
</protein>
<evidence type="ECO:0000256" key="11">
    <source>
        <dbReference type="SAM" id="SignalP"/>
    </source>
</evidence>
<feature type="domain" description="GspD-like N0" evidence="14">
    <location>
        <begin position="27"/>
        <end position="97"/>
    </location>
</feature>
<feature type="domain" description="Type II/III secretion system secretin-like" evidence="12">
    <location>
        <begin position="439"/>
        <end position="603"/>
    </location>
</feature>